<evidence type="ECO:0000313" key="2">
    <source>
        <dbReference type="Proteomes" id="UP000266673"/>
    </source>
</evidence>
<dbReference type="Proteomes" id="UP000266673">
    <property type="component" value="Unassembled WGS sequence"/>
</dbReference>
<accession>A0A397VWH5</accession>
<gene>
    <name evidence="1" type="ORF">C2G38_2161903</name>
</gene>
<organism evidence="1 2">
    <name type="scientific">Gigaspora rosea</name>
    <dbReference type="NCBI Taxonomy" id="44941"/>
    <lineage>
        <taxon>Eukaryota</taxon>
        <taxon>Fungi</taxon>
        <taxon>Fungi incertae sedis</taxon>
        <taxon>Mucoromycota</taxon>
        <taxon>Glomeromycotina</taxon>
        <taxon>Glomeromycetes</taxon>
        <taxon>Diversisporales</taxon>
        <taxon>Gigasporaceae</taxon>
        <taxon>Gigaspora</taxon>
    </lineage>
</organism>
<dbReference type="AlphaFoldDB" id="A0A397VWH5"/>
<evidence type="ECO:0000313" key="1">
    <source>
        <dbReference type="EMBL" id="RIB26945.1"/>
    </source>
</evidence>
<proteinExistence type="predicted"/>
<sequence>MANSQTQLDLLKRIKLQTENDVMITQVRKEQVKKVLNEELIIEYRQAFFERIGI</sequence>
<dbReference type="EMBL" id="QKWP01000116">
    <property type="protein sequence ID" value="RIB26945.1"/>
    <property type="molecule type" value="Genomic_DNA"/>
</dbReference>
<comment type="caution">
    <text evidence="1">The sequence shown here is derived from an EMBL/GenBank/DDBJ whole genome shotgun (WGS) entry which is preliminary data.</text>
</comment>
<keyword evidence="2" id="KW-1185">Reference proteome</keyword>
<reference evidence="1 2" key="1">
    <citation type="submission" date="2018-06" db="EMBL/GenBank/DDBJ databases">
        <title>Comparative genomics reveals the genomic features of Rhizophagus irregularis, R. cerebriforme, R. diaphanum and Gigaspora rosea, and their symbiotic lifestyle signature.</title>
        <authorList>
            <person name="Morin E."/>
            <person name="San Clemente H."/>
            <person name="Chen E.C.H."/>
            <person name="De La Providencia I."/>
            <person name="Hainaut M."/>
            <person name="Kuo A."/>
            <person name="Kohler A."/>
            <person name="Murat C."/>
            <person name="Tang N."/>
            <person name="Roy S."/>
            <person name="Loubradou J."/>
            <person name="Henrissat B."/>
            <person name="Grigoriev I.V."/>
            <person name="Corradi N."/>
            <person name="Roux C."/>
            <person name="Martin F.M."/>
        </authorList>
    </citation>
    <scope>NUCLEOTIDE SEQUENCE [LARGE SCALE GENOMIC DNA]</scope>
    <source>
        <strain evidence="1 2">DAOM 194757</strain>
    </source>
</reference>
<name>A0A397VWH5_9GLOM</name>
<protein>
    <submittedName>
        <fullName evidence="1">Uncharacterized protein</fullName>
    </submittedName>
</protein>